<organism evidence="1 2">
    <name type="scientific">Candidatus Accumulibacter vicinus</name>
    <dbReference type="NCBI Taxonomy" id="2954382"/>
    <lineage>
        <taxon>Bacteria</taxon>
        <taxon>Pseudomonadati</taxon>
        <taxon>Pseudomonadota</taxon>
        <taxon>Betaproteobacteria</taxon>
        <taxon>Candidatus Accumulibacter</taxon>
    </lineage>
</organism>
<proteinExistence type="predicted"/>
<comment type="caution">
    <text evidence="1">The sequence shown here is derived from an EMBL/GenBank/DDBJ whole genome shotgun (WGS) entry which is preliminary data.</text>
</comment>
<evidence type="ECO:0000313" key="2">
    <source>
        <dbReference type="Proteomes" id="UP000019812"/>
    </source>
</evidence>
<accession>A0A084XZ84</accession>
<evidence type="ECO:0000313" key="1">
    <source>
        <dbReference type="EMBL" id="KFB67778.1"/>
    </source>
</evidence>
<protein>
    <submittedName>
        <fullName evidence="1">Uncharacterized protein</fullName>
    </submittedName>
</protein>
<reference evidence="1 2" key="1">
    <citation type="submission" date="2014-07" db="EMBL/GenBank/DDBJ databases">
        <title>Expanding our view of genomic diversity in Candidatus Accumulibacter clades.</title>
        <authorList>
            <person name="Skennerton C.T."/>
            <person name="Barr J.J."/>
            <person name="Slater F.R."/>
            <person name="Bond P.L."/>
            <person name="Tyson G.W."/>
        </authorList>
    </citation>
    <scope>NUCLEOTIDE SEQUENCE [LARGE SCALE GENOMIC DNA]</scope>
    <source>
        <strain evidence="2">SK-01</strain>
    </source>
</reference>
<name>A0A084XZ84_9PROT</name>
<dbReference type="EMBL" id="JDSS02000024">
    <property type="protein sequence ID" value="KFB67778.1"/>
    <property type="molecule type" value="Genomic_DNA"/>
</dbReference>
<dbReference type="Proteomes" id="UP000019812">
    <property type="component" value="Unassembled WGS sequence"/>
</dbReference>
<sequence>MRRIRVVTGVLDDHCMRDPLATLPLEATFTDRKAVLLAIRQAAENAVR</sequence>
<gene>
    <name evidence="1" type="ORF">CAPSK01_002366</name>
</gene>
<dbReference type="AlphaFoldDB" id="A0A084XZ84"/>